<dbReference type="FunFam" id="3.10.129.110:FF:000001">
    <property type="entry name" value="Sterigmatocystin biosynthesis polyketide synthase"/>
    <property type="match status" value="1"/>
</dbReference>
<dbReference type="Pfam" id="PF16073">
    <property type="entry name" value="SAT"/>
    <property type="match status" value="1"/>
</dbReference>
<dbReference type="InterPro" id="IPR029058">
    <property type="entry name" value="AB_hydrolase_fold"/>
</dbReference>
<dbReference type="PROSITE" id="PS00606">
    <property type="entry name" value="KS3_1"/>
    <property type="match status" value="1"/>
</dbReference>
<dbReference type="Pfam" id="PF02801">
    <property type="entry name" value="Ketoacyl-synt_C"/>
    <property type="match status" value="1"/>
</dbReference>
<evidence type="ECO:0000313" key="10">
    <source>
        <dbReference type="Proteomes" id="UP000654913"/>
    </source>
</evidence>
<proteinExistence type="predicted"/>
<dbReference type="InterPro" id="IPR014030">
    <property type="entry name" value="Ketoacyl_synth_N"/>
</dbReference>
<dbReference type="InterPro" id="IPR001227">
    <property type="entry name" value="Ac_transferase_dom_sf"/>
</dbReference>
<dbReference type="SMART" id="SM01294">
    <property type="entry name" value="PKS_PP_betabranch"/>
    <property type="match status" value="1"/>
</dbReference>
<dbReference type="InterPro" id="IPR036736">
    <property type="entry name" value="ACP-like_sf"/>
</dbReference>
<dbReference type="Pfam" id="PF00109">
    <property type="entry name" value="ketoacyl-synt"/>
    <property type="match status" value="1"/>
</dbReference>
<feature type="region of interest" description="Disordered" evidence="5">
    <location>
        <begin position="1748"/>
        <end position="1772"/>
    </location>
</feature>
<evidence type="ECO:0000256" key="2">
    <source>
        <dbReference type="ARBA" id="ARBA00022553"/>
    </source>
</evidence>
<evidence type="ECO:0000259" key="7">
    <source>
        <dbReference type="PROSITE" id="PS52004"/>
    </source>
</evidence>
<dbReference type="Gene3D" id="1.10.1200.10">
    <property type="entry name" value="ACP-like"/>
    <property type="match status" value="2"/>
</dbReference>
<dbReference type="GeneID" id="64971778"/>
<dbReference type="InterPro" id="IPR049900">
    <property type="entry name" value="PKS_mFAS_DH"/>
</dbReference>
<evidence type="ECO:0000256" key="3">
    <source>
        <dbReference type="ARBA" id="ARBA00022679"/>
    </source>
</evidence>
<gene>
    <name evidence="9" type="ORF">APUU_22205A</name>
</gene>
<dbReference type="OrthoDB" id="329835at2759"/>
<dbReference type="Gene3D" id="3.40.50.1820">
    <property type="entry name" value="alpha/beta hydrolase"/>
    <property type="match status" value="1"/>
</dbReference>
<dbReference type="InterPro" id="IPR018201">
    <property type="entry name" value="Ketoacyl_synth_AS"/>
</dbReference>
<dbReference type="InterPro" id="IPR006162">
    <property type="entry name" value="Ppantetheine_attach_site"/>
</dbReference>
<dbReference type="Gene3D" id="3.40.366.10">
    <property type="entry name" value="Malonyl-Coenzyme A Acyl Carrier Protein, domain 2"/>
    <property type="match status" value="2"/>
</dbReference>
<dbReference type="Gene3D" id="3.30.70.3290">
    <property type="match status" value="1"/>
</dbReference>
<dbReference type="GO" id="GO:0044550">
    <property type="term" value="P:secondary metabolite biosynthetic process"/>
    <property type="evidence" value="ECO:0007669"/>
    <property type="project" value="TreeGrafter"/>
</dbReference>
<dbReference type="EMBL" id="AP024444">
    <property type="protein sequence ID" value="BCS21773.1"/>
    <property type="molecule type" value="Genomic_DNA"/>
</dbReference>
<dbReference type="InterPro" id="IPR032088">
    <property type="entry name" value="SAT"/>
</dbReference>
<dbReference type="PANTHER" id="PTHR43775:SF37">
    <property type="entry name" value="SI:DKEY-61P9.11"/>
    <property type="match status" value="1"/>
</dbReference>
<dbReference type="NCBIfam" id="TIGR04532">
    <property type="entry name" value="PT_fungal_PKS"/>
    <property type="match status" value="1"/>
</dbReference>
<dbReference type="SUPFAM" id="SSF47336">
    <property type="entry name" value="ACP-like"/>
    <property type="match status" value="2"/>
</dbReference>
<dbReference type="Gene3D" id="3.40.47.10">
    <property type="match status" value="1"/>
</dbReference>
<dbReference type="Proteomes" id="UP000654913">
    <property type="component" value="Chromosome 2"/>
</dbReference>
<dbReference type="InterPro" id="IPR049551">
    <property type="entry name" value="PKS_DH_C"/>
</dbReference>
<dbReference type="Pfam" id="PF22621">
    <property type="entry name" value="CurL-like_PKS_C"/>
    <property type="match status" value="1"/>
</dbReference>
<dbReference type="SMART" id="SM00823">
    <property type="entry name" value="PKS_PP"/>
    <property type="match status" value="2"/>
</dbReference>
<dbReference type="InterPro" id="IPR009081">
    <property type="entry name" value="PP-bd_ACP"/>
</dbReference>
<dbReference type="PANTHER" id="PTHR43775">
    <property type="entry name" value="FATTY ACID SYNTHASE"/>
    <property type="match status" value="1"/>
</dbReference>
<keyword evidence="2" id="KW-0597">Phosphoprotein</keyword>
<dbReference type="CDD" id="cd00833">
    <property type="entry name" value="PKS"/>
    <property type="match status" value="1"/>
</dbReference>
<evidence type="ECO:0000259" key="6">
    <source>
        <dbReference type="PROSITE" id="PS50075"/>
    </source>
</evidence>
<keyword evidence="3" id="KW-0808">Transferase</keyword>
<protein>
    <submittedName>
        <fullName evidence="9">Type I iterative PKS</fullName>
    </submittedName>
</protein>
<evidence type="ECO:0000256" key="4">
    <source>
        <dbReference type="PROSITE-ProRule" id="PRU01363"/>
    </source>
</evidence>
<dbReference type="Pfam" id="PF00975">
    <property type="entry name" value="Thioesterase"/>
    <property type="match status" value="1"/>
</dbReference>
<feature type="domain" description="Carrier" evidence="6">
    <location>
        <begin position="1658"/>
        <end position="1735"/>
    </location>
</feature>
<feature type="region of interest" description="N-terminal hotdog fold" evidence="4">
    <location>
        <begin position="1307"/>
        <end position="1442"/>
    </location>
</feature>
<dbReference type="InterPro" id="IPR016035">
    <property type="entry name" value="Acyl_Trfase/lysoPLipase"/>
</dbReference>
<name>A0A7R8ALQ1_9EURO</name>
<dbReference type="Pfam" id="PF00550">
    <property type="entry name" value="PP-binding"/>
    <property type="match status" value="2"/>
</dbReference>
<dbReference type="InterPro" id="IPR014043">
    <property type="entry name" value="Acyl_transferase_dom"/>
</dbReference>
<feature type="domain" description="Ketosynthase family 3 (KS3)" evidence="7">
    <location>
        <begin position="387"/>
        <end position="818"/>
    </location>
</feature>
<dbReference type="InterPro" id="IPR020841">
    <property type="entry name" value="PKS_Beta-ketoAc_synthase_dom"/>
</dbReference>
<dbReference type="PROSITE" id="PS50075">
    <property type="entry name" value="CARRIER"/>
    <property type="match status" value="2"/>
</dbReference>
<dbReference type="PROSITE" id="PS52019">
    <property type="entry name" value="PKS_MFAS_DH"/>
    <property type="match status" value="1"/>
</dbReference>
<evidence type="ECO:0000313" key="9">
    <source>
        <dbReference type="EMBL" id="BCS21773.1"/>
    </source>
</evidence>
<dbReference type="RefSeq" id="XP_041553967.1">
    <property type="nucleotide sequence ID" value="XM_041701043.1"/>
</dbReference>
<dbReference type="SMART" id="SM00827">
    <property type="entry name" value="PKS_AT"/>
    <property type="match status" value="1"/>
</dbReference>
<dbReference type="InterPro" id="IPR016036">
    <property type="entry name" value="Malonyl_transacylase_ACP-bd"/>
</dbReference>
<dbReference type="GO" id="GO:0004315">
    <property type="term" value="F:3-oxoacyl-[acyl-carrier-protein] synthase activity"/>
    <property type="evidence" value="ECO:0007669"/>
    <property type="project" value="InterPro"/>
</dbReference>
<dbReference type="KEGG" id="apuu:APUU_22205A"/>
<reference evidence="9" key="1">
    <citation type="submission" date="2021-01" db="EMBL/GenBank/DDBJ databases">
        <authorList>
            <consortium name="Aspergillus puulaauensis MK2 genome sequencing consortium"/>
            <person name="Kazuki M."/>
            <person name="Futagami T."/>
        </authorList>
    </citation>
    <scope>NUCLEOTIDE SEQUENCE</scope>
    <source>
        <strain evidence="9">MK2</strain>
    </source>
</reference>
<dbReference type="InterPro" id="IPR042104">
    <property type="entry name" value="PKS_dehydratase_sf"/>
</dbReference>
<dbReference type="InterPro" id="IPR014031">
    <property type="entry name" value="Ketoacyl_synth_C"/>
</dbReference>
<sequence length="2142" mass="232443">MSRPNQPQERHLVLLGDQTSNVSSLAKRLLLDAPQSVHQSDFVRDTSTTLSGLSDRLRPFHRENLPRFGTVHALATIYHDSNGACHPAIASTLLAIVQFLQLFRYYEGRARRPENHDEISVVGLCTGSLVAAAYAACASLDDLKALAVPTVSIAFQMGLQAATASSMLHEQGTPLESWSTAISKMTEDEVLSALKVYDAGGLLSLRHRCFISAVGLNSVTVSGSPPALSRFTESLTKSEPGKRLRELPIYGAYHASHIHGVLDFPSFLNRAGVDPEFLASFQTRKTLLCPLTGRPVNAPNALGLFKSVVHHTLQAPLRFDLVVDECVAQIQANGTTSITLDVVGPTTAAEGISSALRSRTEAAVVTRDLIALESRRDQFQPSGAYNNAPLAIVGVSGRFPGAESAEELWSILEAGLDMHRVIPKDRFDADKHVDPSGKAKNTSWTPYGCFIDRPGDFDPRFFNMSPKEAVQTDPMQRLALVTAYEALEMSGYVANRTRSTALNRIGTFYGQTSDDYRDVNASQDIGTYFITGGIRAFGPGRINYYFKFEGPSFSVDTACSSSLAAIQLGCTSLWSGDCDTAVAGGLSVLTSPDLFSGLSRGQFLSQTGSCKTFDNAADGYCRADGVGTVVIKRLGDAELDNDNILAVILGAATNHSAQAISITHPHAGTQSNLYREILQQSGVDPFDVGYIEMHGTGTQAGDGTEMRSVTDVFAPARPARPANNPLYVGAIKANIGHGEASSGVASLIKSILMFKTGFIPPHVGIKHEVNKGFPDLEARNVRIALDKTPLPAPRGPKRTVLVNNFSAAGGNTALLIQEPPKPGTREKEDLRPSHAVTVSGHTASALTNNLENLITHITGNPDIVPGDLSYTTTARRSHHAFRFTVAEPTTERIRVALQNKRGLTPSNALLSTQKRSVIFAFTGQGATYPSLGQELYATSPQFRADISLFDGIARQQGYPSFLSLVDGSISDISQLSAIQTQVGLVSVQIALSRLWRSWGVKPTAVIGHSLGEYAALQVSGVLSISDAIFLVGHRARLLETRCRPHTHSMLAVSGTSAALQPLLATFSEDVQVACSNSPRETVFAGRREVIDDLDVHLSGAKIRCTKLQVPFAFHSAQVDPILDDLEEVARAINFGAPQIPILSSFLGRPLGVDDGIDATYIRQHCRHTVQFASAVEIAQDRGLVNETSVFIEIGPHPICLGMIRDVLGDSHLKLPTLRRKDSPWKVIASGLASLHDQGFSINWSEYHRDFDHTHRLLTLPAYAFDNKRYWADYRNDWTLRKGDALPALEPSNKGVEEPPKKLSGSVHRVVKEDYSASDPIAIFETDLWDPKLHAAVSGHRVNGAALCPSSIYADVAQTIAHHIQQQKQSGIDLSGLNVTSMEVVQPLIIKAPRQDENRILRVTAHIDKASKAVRLEYASTTPDRKAATKHANCVVVFGSQEKWLRRWSHSLHLVQGHINELEKKATRGEVSKVTSRLAYRLFSSLVDYAPEYQRMSQVLLASSLYEASAAVSLDDRGDDALFQCSPYWIDSLAHLSGFVMNGNENINYQEAVYISHGWESMRFARPLVSGGQYQTYVRMLPADKTMFGGDVWILHEGEIVGLIEDLRFQRVPRTVLDMLLPPAAVKAASNRKPPQPTVPKPQTSIPKAKSSPIQEVERQVGQSAGSLLDLIAEELGLPASEISPEDNLTALGLDSLMALTIVGRLREAFDIDLSHSEFLELSTASQLLGFLNREYGLLRVESNAVSAGHPSDHNAPYSSSPSSASSLIEVPTPDSTVDDTIRLVRSVILEETGLAEDELEVTADLGSLGIDSLMSLTVLGKLREEGVQLPMDFFLQNLTMNEVSRALVGGNDDLRPEAIAVSTDERRPEAKSILLQRRANPATNKKLFLFPDGSGSPTSYAALEQLHADFDVYGLVCPFVNDSARYTTGIEDVVRIYLSAIRSHSPSGPYHLGGWSVGGVLAYEASKQLIEAGEDVHDLILIDAPCPTVLPPMSASLIEFLNSIGVLDQVQSDGARTPDTKRQLVLDHFDATVKNLGSYDPARSPLPAHSSPRTSIIWAQEGVCNGLSDPRLKANPSLAADATASWILDKRTDFGTRGWESLVSPKDIAFFSVPGNHFTMMQPANIGELSKQLQLSLASANS</sequence>
<feature type="region of interest" description="Disordered" evidence="5">
    <location>
        <begin position="1626"/>
        <end position="1652"/>
    </location>
</feature>
<keyword evidence="10" id="KW-1185">Reference proteome</keyword>
<dbReference type="InterPro" id="IPR050091">
    <property type="entry name" value="PKS_NRPS_Biosynth_Enz"/>
</dbReference>
<feature type="domain" description="Carrier" evidence="6">
    <location>
        <begin position="1775"/>
        <end position="1851"/>
    </location>
</feature>
<feature type="active site" description="Proton donor; for dehydratase activity" evidence="4">
    <location>
        <position position="1530"/>
    </location>
</feature>
<dbReference type="SUPFAM" id="SSF52151">
    <property type="entry name" value="FabD/lysophospholipase-like"/>
    <property type="match status" value="1"/>
</dbReference>
<dbReference type="SUPFAM" id="SSF55048">
    <property type="entry name" value="Probable ACP-binding domain of malonyl-CoA ACP transacylase"/>
    <property type="match status" value="1"/>
</dbReference>
<dbReference type="GO" id="GO:0031177">
    <property type="term" value="F:phosphopantetheine binding"/>
    <property type="evidence" value="ECO:0007669"/>
    <property type="project" value="InterPro"/>
</dbReference>
<keyword evidence="1" id="KW-0596">Phosphopantetheine</keyword>
<dbReference type="InterPro" id="IPR016039">
    <property type="entry name" value="Thiolase-like"/>
</dbReference>
<accession>A0A7R8ALQ1</accession>
<dbReference type="PROSITE" id="PS52004">
    <property type="entry name" value="KS3_2"/>
    <property type="match status" value="1"/>
</dbReference>
<dbReference type="Pfam" id="PF00698">
    <property type="entry name" value="Acyl_transf_1"/>
    <property type="match status" value="1"/>
</dbReference>
<dbReference type="SUPFAM" id="SSF53474">
    <property type="entry name" value="alpha/beta-Hydrolases"/>
    <property type="match status" value="1"/>
</dbReference>
<dbReference type="InterPro" id="IPR001031">
    <property type="entry name" value="Thioesterase"/>
</dbReference>
<feature type="region of interest" description="C-terminal hotdog fold" evidence="4">
    <location>
        <begin position="1466"/>
        <end position="1617"/>
    </location>
</feature>
<dbReference type="FunFam" id="3.40.366.10:FF:000002">
    <property type="entry name" value="Probable polyketide synthase 2"/>
    <property type="match status" value="1"/>
</dbReference>
<reference evidence="9" key="2">
    <citation type="submission" date="2021-02" db="EMBL/GenBank/DDBJ databases">
        <title>Aspergillus puulaauensis MK2 genome sequence.</title>
        <authorList>
            <person name="Futagami T."/>
            <person name="Mori K."/>
            <person name="Kadooka C."/>
            <person name="Tanaka T."/>
        </authorList>
    </citation>
    <scope>NUCLEOTIDE SEQUENCE</scope>
    <source>
        <strain evidence="9">MK2</strain>
    </source>
</reference>
<dbReference type="SMART" id="SM00825">
    <property type="entry name" value="PKS_KS"/>
    <property type="match status" value="1"/>
</dbReference>
<evidence type="ECO:0000256" key="1">
    <source>
        <dbReference type="ARBA" id="ARBA00022450"/>
    </source>
</evidence>
<dbReference type="Pfam" id="PF14765">
    <property type="entry name" value="PS-DH"/>
    <property type="match status" value="1"/>
</dbReference>
<feature type="active site" description="Proton acceptor; for dehydratase activity" evidence="4">
    <location>
        <position position="1339"/>
    </location>
</feature>
<dbReference type="InterPro" id="IPR020806">
    <property type="entry name" value="PKS_PP-bd"/>
</dbReference>
<organism evidence="9 10">
    <name type="scientific">Aspergillus puulaauensis</name>
    <dbReference type="NCBI Taxonomy" id="1220207"/>
    <lineage>
        <taxon>Eukaryota</taxon>
        <taxon>Fungi</taxon>
        <taxon>Dikarya</taxon>
        <taxon>Ascomycota</taxon>
        <taxon>Pezizomycotina</taxon>
        <taxon>Eurotiomycetes</taxon>
        <taxon>Eurotiomycetidae</taxon>
        <taxon>Eurotiales</taxon>
        <taxon>Aspergillaceae</taxon>
        <taxon>Aspergillus</taxon>
    </lineage>
</organism>
<dbReference type="GO" id="GO:0006633">
    <property type="term" value="P:fatty acid biosynthetic process"/>
    <property type="evidence" value="ECO:0007669"/>
    <property type="project" value="InterPro"/>
</dbReference>
<dbReference type="SUPFAM" id="SSF53901">
    <property type="entry name" value="Thiolase-like"/>
    <property type="match status" value="1"/>
</dbReference>
<dbReference type="InterPro" id="IPR030918">
    <property type="entry name" value="PT_fungal_PKS"/>
</dbReference>
<evidence type="ECO:0000256" key="5">
    <source>
        <dbReference type="SAM" id="MobiDB-lite"/>
    </source>
</evidence>
<dbReference type="GO" id="GO:0004312">
    <property type="term" value="F:fatty acid synthase activity"/>
    <property type="evidence" value="ECO:0007669"/>
    <property type="project" value="TreeGrafter"/>
</dbReference>
<dbReference type="Gene3D" id="3.10.129.110">
    <property type="entry name" value="Polyketide synthase dehydratase"/>
    <property type="match status" value="1"/>
</dbReference>
<feature type="domain" description="PKS/mFAS DH" evidence="8">
    <location>
        <begin position="1307"/>
        <end position="1617"/>
    </location>
</feature>
<evidence type="ECO:0000259" key="8">
    <source>
        <dbReference type="PROSITE" id="PS52019"/>
    </source>
</evidence>
<dbReference type="PROSITE" id="PS00012">
    <property type="entry name" value="PHOSPHOPANTETHEINE"/>
    <property type="match status" value="2"/>
</dbReference>
<feature type="compositionally biased region" description="Low complexity" evidence="5">
    <location>
        <begin position="1755"/>
        <end position="1766"/>
    </location>
</feature>